<dbReference type="EMBL" id="SGNY01000001">
    <property type="protein sequence ID" value="TRB02794.1"/>
    <property type="molecule type" value="Genomic_DNA"/>
</dbReference>
<gene>
    <name evidence="1" type="ORF">EXN68_03765</name>
</gene>
<dbReference type="SUPFAM" id="SSF53254">
    <property type="entry name" value="Phosphoglycerate mutase-like"/>
    <property type="match status" value="1"/>
</dbReference>
<reference evidence="1 2" key="1">
    <citation type="journal article" date="2019" name="Appl. Microbiol. Biotechnol.">
        <title>Differential efficiency of wild type rhizogenic strains for rol gene transformation of plants.</title>
        <authorList>
            <person name="Desmet S."/>
            <person name="De Keyser E."/>
            <person name="Van Vaerenbergh J."/>
            <person name="Baeyen S."/>
            <person name="Van Huylenbroeck J."/>
            <person name="Geelen D."/>
            <person name="Dhooghe E."/>
        </authorList>
    </citation>
    <scope>NUCLEOTIDE SEQUENCE [LARGE SCALE GENOMIC DNA]</scope>
    <source>
        <strain evidence="1 2">GBBC3284</strain>
    </source>
</reference>
<dbReference type="Gene3D" id="3.40.50.1240">
    <property type="entry name" value="Phosphoglycerate mutase-like"/>
    <property type="match status" value="1"/>
</dbReference>
<dbReference type="AlphaFoldDB" id="A0A546XPW8"/>
<name>A0A546XPW8_RHIRH</name>
<sequence>MTDSHPKRVYLLRHAKAAWAAPGERDFDRGLNEAGFAEAEIVADLAADRRYRPDMLLSSTAARCRQTTQAWQRAFNEGIEIAYVDEMYNARSETYLSLIAAQTDAGSVMLVGHNPTMEATLEAMIGEDLLHAALPSGFPTAGLAVLDHDGSAVNGADRWRLVDFLSPGK</sequence>
<dbReference type="InterPro" id="IPR013078">
    <property type="entry name" value="His_Pase_superF_clade-1"/>
</dbReference>
<dbReference type="Pfam" id="PF00300">
    <property type="entry name" value="His_Phos_1"/>
    <property type="match status" value="1"/>
</dbReference>
<comment type="caution">
    <text evidence="1">The sequence shown here is derived from an EMBL/GenBank/DDBJ whole genome shotgun (WGS) entry which is preliminary data.</text>
</comment>
<dbReference type="PANTHER" id="PTHR47623:SF1">
    <property type="entry name" value="OS09G0287300 PROTEIN"/>
    <property type="match status" value="1"/>
</dbReference>
<evidence type="ECO:0000313" key="2">
    <source>
        <dbReference type="Proteomes" id="UP000315434"/>
    </source>
</evidence>
<dbReference type="PANTHER" id="PTHR47623">
    <property type="entry name" value="OS09G0287300 PROTEIN"/>
    <property type="match status" value="1"/>
</dbReference>
<dbReference type="OrthoDB" id="9810154at2"/>
<accession>A0A546XPW8</accession>
<dbReference type="SMART" id="SM00855">
    <property type="entry name" value="PGAM"/>
    <property type="match status" value="1"/>
</dbReference>
<proteinExistence type="predicted"/>
<dbReference type="CDD" id="cd07067">
    <property type="entry name" value="HP_PGM_like"/>
    <property type="match status" value="1"/>
</dbReference>
<dbReference type="InterPro" id="IPR029033">
    <property type="entry name" value="His_PPase_superfam"/>
</dbReference>
<evidence type="ECO:0000313" key="1">
    <source>
        <dbReference type="EMBL" id="TRB02794.1"/>
    </source>
</evidence>
<protein>
    <submittedName>
        <fullName evidence="1">Histidine phosphatase family protein</fullName>
    </submittedName>
</protein>
<organism evidence="1 2">
    <name type="scientific">Rhizobium rhizogenes</name>
    <name type="common">Agrobacterium rhizogenes</name>
    <dbReference type="NCBI Taxonomy" id="359"/>
    <lineage>
        <taxon>Bacteria</taxon>
        <taxon>Pseudomonadati</taxon>
        <taxon>Pseudomonadota</taxon>
        <taxon>Alphaproteobacteria</taxon>
        <taxon>Hyphomicrobiales</taxon>
        <taxon>Rhizobiaceae</taxon>
        <taxon>Rhizobium/Agrobacterium group</taxon>
        <taxon>Rhizobium</taxon>
    </lineage>
</organism>
<dbReference type="Proteomes" id="UP000315434">
    <property type="component" value="Unassembled WGS sequence"/>
</dbReference>